<keyword evidence="3" id="KW-0132">Cell division</keyword>
<dbReference type="Gramene" id="CDP13865">
    <property type="protein sequence ID" value="CDP13865"/>
    <property type="gene ID" value="GSCOC_T00038988001"/>
</dbReference>
<dbReference type="PANTHER" id="PTHR19918:SF43">
    <property type="entry name" value="CELL DIVISION CYCLE 20.2, COFACTOR OF APC COMPLEX-LIKE ISOFORM X2"/>
    <property type="match status" value="1"/>
</dbReference>
<keyword evidence="5" id="KW-0498">Mitosis</keyword>
<dbReference type="InterPro" id="IPR019775">
    <property type="entry name" value="WD40_repeat_CS"/>
</dbReference>
<dbReference type="OMA" id="KMLVFRG"/>
<dbReference type="GO" id="GO:1905786">
    <property type="term" value="P:positive regulation of anaphase-promoting complex-dependent catabolic process"/>
    <property type="evidence" value="ECO:0007669"/>
    <property type="project" value="TreeGrafter"/>
</dbReference>
<feature type="region of interest" description="Disordered" evidence="8">
    <location>
        <begin position="88"/>
        <end position="126"/>
    </location>
</feature>
<dbReference type="STRING" id="49390.A0A068UZ99"/>
<dbReference type="InterPro" id="IPR015943">
    <property type="entry name" value="WD40/YVTN_repeat-like_dom_sf"/>
</dbReference>
<dbReference type="InterPro" id="IPR001680">
    <property type="entry name" value="WD40_rpt"/>
</dbReference>
<evidence type="ECO:0000256" key="1">
    <source>
        <dbReference type="ARBA" id="ARBA00006445"/>
    </source>
</evidence>
<dbReference type="SUPFAM" id="SSF50978">
    <property type="entry name" value="WD40 repeat-like"/>
    <property type="match status" value="1"/>
</dbReference>
<feature type="repeat" description="WD" evidence="7">
    <location>
        <begin position="260"/>
        <end position="301"/>
    </location>
</feature>
<dbReference type="SMART" id="SM00320">
    <property type="entry name" value="WD40"/>
    <property type="match status" value="6"/>
</dbReference>
<keyword evidence="6" id="KW-0131">Cell cycle</keyword>
<gene>
    <name evidence="10" type="ORF">GSCOC_T00038988001</name>
</gene>
<reference evidence="11" key="1">
    <citation type="journal article" date="2014" name="Science">
        <title>The coffee genome provides insight into the convergent evolution of caffeine biosynthesis.</title>
        <authorList>
            <person name="Denoeud F."/>
            <person name="Carretero-Paulet L."/>
            <person name="Dereeper A."/>
            <person name="Droc G."/>
            <person name="Guyot R."/>
            <person name="Pietrella M."/>
            <person name="Zheng C."/>
            <person name="Alberti A."/>
            <person name="Anthony F."/>
            <person name="Aprea G."/>
            <person name="Aury J.M."/>
            <person name="Bento P."/>
            <person name="Bernard M."/>
            <person name="Bocs S."/>
            <person name="Campa C."/>
            <person name="Cenci A."/>
            <person name="Combes M.C."/>
            <person name="Crouzillat D."/>
            <person name="Da Silva C."/>
            <person name="Daddiego L."/>
            <person name="De Bellis F."/>
            <person name="Dussert S."/>
            <person name="Garsmeur O."/>
            <person name="Gayraud T."/>
            <person name="Guignon V."/>
            <person name="Jahn K."/>
            <person name="Jamilloux V."/>
            <person name="Joet T."/>
            <person name="Labadie K."/>
            <person name="Lan T."/>
            <person name="Leclercq J."/>
            <person name="Lepelley M."/>
            <person name="Leroy T."/>
            <person name="Li L.T."/>
            <person name="Librado P."/>
            <person name="Lopez L."/>
            <person name="Munoz A."/>
            <person name="Noel B."/>
            <person name="Pallavicini A."/>
            <person name="Perrotta G."/>
            <person name="Poncet V."/>
            <person name="Pot D."/>
            <person name="Priyono X."/>
            <person name="Rigoreau M."/>
            <person name="Rouard M."/>
            <person name="Rozas J."/>
            <person name="Tranchant-Dubreuil C."/>
            <person name="VanBuren R."/>
            <person name="Zhang Q."/>
            <person name="Andrade A.C."/>
            <person name="Argout X."/>
            <person name="Bertrand B."/>
            <person name="de Kochko A."/>
            <person name="Graziosi G."/>
            <person name="Henry R.J."/>
            <person name="Jayarama X."/>
            <person name="Ming R."/>
            <person name="Nagai C."/>
            <person name="Rounsley S."/>
            <person name="Sankoff D."/>
            <person name="Giuliano G."/>
            <person name="Albert V.A."/>
            <person name="Wincker P."/>
            <person name="Lashermes P."/>
        </authorList>
    </citation>
    <scope>NUCLEOTIDE SEQUENCE [LARGE SCALE GENOMIC DNA]</scope>
    <source>
        <strain evidence="11">cv. DH200-94</strain>
    </source>
</reference>
<feature type="compositionally biased region" description="Basic and acidic residues" evidence="8">
    <location>
        <begin position="99"/>
        <end position="126"/>
    </location>
</feature>
<dbReference type="GO" id="GO:0010997">
    <property type="term" value="F:anaphase-promoting complex binding"/>
    <property type="evidence" value="ECO:0007669"/>
    <property type="project" value="InterPro"/>
</dbReference>
<evidence type="ECO:0000259" key="9">
    <source>
        <dbReference type="Pfam" id="PF24807"/>
    </source>
</evidence>
<keyword evidence="4" id="KW-0677">Repeat</keyword>
<feature type="domain" description="CDC20/Fizzy WD40" evidence="9">
    <location>
        <begin position="131"/>
        <end position="430"/>
    </location>
</feature>
<dbReference type="Gene3D" id="2.130.10.10">
    <property type="entry name" value="YVTN repeat-like/Quinoprotein amine dehydrogenase"/>
    <property type="match status" value="1"/>
</dbReference>
<sequence>MGENPSWVLQSGGYSPTRLRSPVEYDFPGDRFIPNRSLMDLDHAKSLLTNRTTKELEKPKYSEEYSRKLKENLTLDVEGRPYRMLVFRGSPKSSRKSSRLIDEMRRSDEDKTNTRDSNKNRSFPKKESLVLDAPNLSDDFYMNVLDWGSGNLIAVALGSALYTWNPSNRAIHKLLDVDSQCDYPTSLAWSGDARKIAVGHMCSDVQLWDAETSKLVRSLRGHQNKVVSVEWNGHILTSGGNDKAIINHDVRAKKSLTCYLRVHTRGVCSLKWSRRSNILASGGDDNLVYIWHASKMSSSHYMYRLNAHSAGVKALAWCPYNSDVLASGGGLLDGSLKLWNVQKGVCINSINTHAQVCALQWNRHQKEILSGHGFSWGNADCGNQLCLWKYPSMSKIGGSSKSDSRVLHLTQSPDGLRVASAGANETISIWEVFGPPQANEPRSSGLDSLLAFRASPIR</sequence>
<dbReference type="OrthoDB" id="10263272at2759"/>
<evidence type="ECO:0000256" key="2">
    <source>
        <dbReference type="ARBA" id="ARBA00022574"/>
    </source>
</evidence>
<accession>A0A068UZ99</accession>
<evidence type="ECO:0000256" key="5">
    <source>
        <dbReference type="ARBA" id="ARBA00022776"/>
    </source>
</evidence>
<dbReference type="GO" id="GO:0005680">
    <property type="term" value="C:anaphase-promoting complex"/>
    <property type="evidence" value="ECO:0007669"/>
    <property type="project" value="TreeGrafter"/>
</dbReference>
<comment type="similarity">
    <text evidence="1">Belongs to the WD repeat CDC20/Fizzy family.</text>
</comment>
<dbReference type="PhylomeDB" id="A0A068UZ99"/>
<keyword evidence="2 7" id="KW-0853">WD repeat</keyword>
<name>A0A068UZ99_COFCA</name>
<evidence type="ECO:0000313" key="10">
    <source>
        <dbReference type="EMBL" id="CDP13865.1"/>
    </source>
</evidence>
<dbReference type="PANTHER" id="PTHR19918">
    <property type="entry name" value="CELL DIVISION CYCLE 20 CDC20 FIZZY -RELATED"/>
    <property type="match status" value="1"/>
</dbReference>
<evidence type="ECO:0000256" key="7">
    <source>
        <dbReference type="PROSITE-ProRule" id="PRU00221"/>
    </source>
</evidence>
<dbReference type="Proteomes" id="UP000295252">
    <property type="component" value="Chromosome IV"/>
</dbReference>
<dbReference type="GO" id="GO:1990757">
    <property type="term" value="F:ubiquitin ligase activator activity"/>
    <property type="evidence" value="ECO:0007669"/>
    <property type="project" value="TreeGrafter"/>
</dbReference>
<dbReference type="PROSITE" id="PS00678">
    <property type="entry name" value="WD_REPEATS_1"/>
    <property type="match status" value="1"/>
</dbReference>
<proteinExistence type="inferred from homology"/>
<dbReference type="EMBL" id="HG739162">
    <property type="protein sequence ID" value="CDP13865.1"/>
    <property type="molecule type" value="Genomic_DNA"/>
</dbReference>
<dbReference type="InterPro" id="IPR036322">
    <property type="entry name" value="WD40_repeat_dom_sf"/>
</dbReference>
<evidence type="ECO:0000256" key="6">
    <source>
        <dbReference type="ARBA" id="ARBA00023306"/>
    </source>
</evidence>
<dbReference type="InParanoid" id="A0A068UZ99"/>
<dbReference type="InterPro" id="IPR056150">
    <property type="entry name" value="WD40_CDC20-Fz"/>
</dbReference>
<evidence type="ECO:0000256" key="4">
    <source>
        <dbReference type="ARBA" id="ARBA00022737"/>
    </source>
</evidence>
<organism evidence="10 11">
    <name type="scientific">Coffea canephora</name>
    <name type="common">Robusta coffee</name>
    <dbReference type="NCBI Taxonomy" id="49390"/>
    <lineage>
        <taxon>Eukaryota</taxon>
        <taxon>Viridiplantae</taxon>
        <taxon>Streptophyta</taxon>
        <taxon>Embryophyta</taxon>
        <taxon>Tracheophyta</taxon>
        <taxon>Spermatophyta</taxon>
        <taxon>Magnoliopsida</taxon>
        <taxon>eudicotyledons</taxon>
        <taxon>Gunneridae</taxon>
        <taxon>Pentapetalae</taxon>
        <taxon>asterids</taxon>
        <taxon>lamiids</taxon>
        <taxon>Gentianales</taxon>
        <taxon>Rubiaceae</taxon>
        <taxon>Ixoroideae</taxon>
        <taxon>Gardenieae complex</taxon>
        <taxon>Bertiereae - Coffeeae clade</taxon>
        <taxon>Coffeeae</taxon>
        <taxon>Coffea</taxon>
    </lineage>
</organism>
<protein>
    <recommendedName>
        <fullName evidence="9">CDC20/Fizzy WD40 domain-containing protein</fullName>
    </recommendedName>
</protein>
<dbReference type="UniPathway" id="UPA00143"/>
<dbReference type="AlphaFoldDB" id="A0A068UZ99"/>
<evidence type="ECO:0000256" key="8">
    <source>
        <dbReference type="SAM" id="MobiDB-lite"/>
    </source>
</evidence>
<dbReference type="PROSITE" id="PS50082">
    <property type="entry name" value="WD_REPEATS_2"/>
    <property type="match status" value="1"/>
</dbReference>
<dbReference type="InterPro" id="IPR033010">
    <property type="entry name" value="Cdc20/Fizzy"/>
</dbReference>
<evidence type="ECO:0000256" key="3">
    <source>
        <dbReference type="ARBA" id="ARBA00022618"/>
    </source>
</evidence>
<evidence type="ECO:0000313" key="11">
    <source>
        <dbReference type="Proteomes" id="UP000295252"/>
    </source>
</evidence>
<dbReference type="Pfam" id="PF24807">
    <property type="entry name" value="WD40_CDC20-Fz"/>
    <property type="match status" value="1"/>
</dbReference>
<dbReference type="PROSITE" id="PS50294">
    <property type="entry name" value="WD_REPEATS_REGION"/>
    <property type="match status" value="1"/>
</dbReference>
<dbReference type="GO" id="GO:0016567">
    <property type="term" value="P:protein ubiquitination"/>
    <property type="evidence" value="ECO:0007669"/>
    <property type="project" value="UniProtKB-UniPathway"/>
</dbReference>
<dbReference type="GO" id="GO:0051301">
    <property type="term" value="P:cell division"/>
    <property type="evidence" value="ECO:0007669"/>
    <property type="project" value="UniProtKB-KW"/>
</dbReference>
<keyword evidence="11" id="KW-1185">Reference proteome</keyword>
<dbReference type="GO" id="GO:0031145">
    <property type="term" value="P:anaphase-promoting complex-dependent catabolic process"/>
    <property type="evidence" value="ECO:0007669"/>
    <property type="project" value="TreeGrafter"/>
</dbReference>